<organism evidence="2 3">
    <name type="scientific">[Candida] arabinofermentans NRRL YB-2248</name>
    <dbReference type="NCBI Taxonomy" id="983967"/>
    <lineage>
        <taxon>Eukaryota</taxon>
        <taxon>Fungi</taxon>
        <taxon>Dikarya</taxon>
        <taxon>Ascomycota</taxon>
        <taxon>Saccharomycotina</taxon>
        <taxon>Pichiomycetes</taxon>
        <taxon>Pichiales</taxon>
        <taxon>Pichiaceae</taxon>
        <taxon>Ogataea</taxon>
        <taxon>Ogataea/Candida clade</taxon>
    </lineage>
</organism>
<gene>
    <name evidence="2" type="ORF">CANARDRAFT_171573</name>
</gene>
<evidence type="ECO:0000313" key="2">
    <source>
        <dbReference type="EMBL" id="ODV84667.1"/>
    </source>
</evidence>
<proteinExistence type="predicted"/>
<name>A0A1E4SYU7_9ASCO</name>
<dbReference type="Proteomes" id="UP000094801">
    <property type="component" value="Unassembled WGS sequence"/>
</dbReference>
<accession>A0A1E4SYU7</accession>
<protein>
    <submittedName>
        <fullName evidence="2">Uncharacterized protein</fullName>
    </submittedName>
</protein>
<sequence length="455" mass="52316">MDFPRSKDDKTPNATPLSEIEFNRSIADLTVGIKDLFVKKKTSKPKNKVTFRRREYTAAEITNFYRIYDNQVIKNIYLAASQANIGYSTAKRLIESRSDNGGTPPAPGTPGRPREEQMPEQQIEYARLASDIYFNEFNGAKIPIYLLTKFIKEAFQRRLGAEKVKANMDMFKIPYKGDKEDDPMIEPTGPLFLSDEALKDRKSWIANIRSKGVNYLENCAFIAAAEFDTKFRLKPINHNGKWKTGFTMMGATTSTEIISFELSLFPEHKELQEMAKKRTKKPFSTMEPISVVEESRADLNTARDAGSKFYEQFKKPNAKTKKKDKINSMIETDHYVELIYRTMLYLLEQEKSNIVFLIVSLPEHYKTKNLEAFMNDLEPEKKDRFELIITPTVYAMINPLDCVYSYCEKAVQVLDSNSNSLKINKLAKDLNPEILSISAQMSEDYMDNLVKEITL</sequence>
<keyword evidence="3" id="KW-1185">Reference proteome</keyword>
<dbReference type="AlphaFoldDB" id="A0A1E4SYU7"/>
<dbReference type="EMBL" id="KV453855">
    <property type="protein sequence ID" value="ODV84667.1"/>
    <property type="molecule type" value="Genomic_DNA"/>
</dbReference>
<reference evidence="3" key="1">
    <citation type="submission" date="2016-04" db="EMBL/GenBank/DDBJ databases">
        <title>Comparative genomics of biotechnologically important yeasts.</title>
        <authorList>
            <consortium name="DOE Joint Genome Institute"/>
            <person name="Riley R."/>
            <person name="Haridas S."/>
            <person name="Wolfe K.H."/>
            <person name="Lopes M.R."/>
            <person name="Hittinger C.T."/>
            <person name="Goker M."/>
            <person name="Salamov A."/>
            <person name="Wisecaver J."/>
            <person name="Long T.M."/>
            <person name="Aerts A.L."/>
            <person name="Barry K."/>
            <person name="Choi C."/>
            <person name="Clum A."/>
            <person name="Coughlan A.Y."/>
            <person name="Deshpande S."/>
            <person name="Douglass A.P."/>
            <person name="Hanson S.J."/>
            <person name="Klenk H.-P."/>
            <person name="Labutti K."/>
            <person name="Lapidus A."/>
            <person name="Lindquist E."/>
            <person name="Lipzen A."/>
            <person name="Meier-Kolthoff J.P."/>
            <person name="Ohm R.A."/>
            <person name="Otillar R.P."/>
            <person name="Pangilinan J."/>
            <person name="Peng Y."/>
            <person name="Rokas A."/>
            <person name="Rosa C.A."/>
            <person name="Scheuner C."/>
            <person name="Sibirny A.A."/>
            <person name="Slot J.C."/>
            <person name="Stielow J.B."/>
            <person name="Sun H."/>
            <person name="Kurtzman C.P."/>
            <person name="Blackwell M."/>
            <person name="Grigoriev I.V."/>
            <person name="Jeffries T.W."/>
        </authorList>
    </citation>
    <scope>NUCLEOTIDE SEQUENCE [LARGE SCALE GENOMIC DNA]</scope>
    <source>
        <strain evidence="3">NRRL YB-2248</strain>
    </source>
</reference>
<feature type="region of interest" description="Disordered" evidence="1">
    <location>
        <begin position="94"/>
        <end position="119"/>
    </location>
</feature>
<evidence type="ECO:0000256" key="1">
    <source>
        <dbReference type="SAM" id="MobiDB-lite"/>
    </source>
</evidence>
<evidence type="ECO:0000313" key="3">
    <source>
        <dbReference type="Proteomes" id="UP000094801"/>
    </source>
</evidence>